<dbReference type="InterPro" id="IPR004401">
    <property type="entry name" value="YbaB/EbfC"/>
</dbReference>
<dbReference type="Gene3D" id="3.30.1310.10">
    <property type="entry name" value="Nucleoid-associated protein YbaB-like domain"/>
    <property type="match status" value="1"/>
</dbReference>
<dbReference type="InterPro" id="IPR036894">
    <property type="entry name" value="YbaB-like_sf"/>
</dbReference>
<proteinExistence type="predicted"/>
<dbReference type="EMBL" id="MSIF01000011">
    <property type="protein sequence ID" value="OLF08669.1"/>
    <property type="molecule type" value="Genomic_DNA"/>
</dbReference>
<evidence type="ECO:0000313" key="1">
    <source>
        <dbReference type="EMBL" id="OLF08669.1"/>
    </source>
</evidence>
<accession>A0A7Z1AX33</accession>
<gene>
    <name evidence="1" type="ORF">BLA60_21845</name>
</gene>
<dbReference type="Pfam" id="PF02575">
    <property type="entry name" value="YbaB_DNA_bd"/>
    <property type="match status" value="1"/>
</dbReference>
<name>A0A7Z1AX33_9PSEU</name>
<sequence length="83" mass="8501">MTEITGNTTTNGVTVEVHPGGALSSLTLTPTALTLDPTTLATTIVRAVTEATDQADRRAGQALRAALPGHDLTALGLPPRSPR</sequence>
<organism evidence="1 2">
    <name type="scientific">Actinophytocola xinjiangensis</name>
    <dbReference type="NCBI Taxonomy" id="485602"/>
    <lineage>
        <taxon>Bacteria</taxon>
        <taxon>Bacillati</taxon>
        <taxon>Actinomycetota</taxon>
        <taxon>Actinomycetes</taxon>
        <taxon>Pseudonocardiales</taxon>
        <taxon>Pseudonocardiaceae</taxon>
    </lineage>
</organism>
<reference evidence="1 2" key="1">
    <citation type="submission" date="2016-12" db="EMBL/GenBank/DDBJ databases">
        <title>The draft genome sequence of Actinophytocola xinjiangensis.</title>
        <authorList>
            <person name="Wang W."/>
            <person name="Yuan L."/>
        </authorList>
    </citation>
    <scope>NUCLEOTIDE SEQUENCE [LARGE SCALE GENOMIC DNA]</scope>
    <source>
        <strain evidence="1 2">CGMCC 4.4663</strain>
    </source>
</reference>
<dbReference type="SUPFAM" id="SSF82607">
    <property type="entry name" value="YbaB-like"/>
    <property type="match status" value="1"/>
</dbReference>
<comment type="caution">
    <text evidence="1">The sequence shown here is derived from an EMBL/GenBank/DDBJ whole genome shotgun (WGS) entry which is preliminary data.</text>
</comment>
<dbReference type="GO" id="GO:0003677">
    <property type="term" value="F:DNA binding"/>
    <property type="evidence" value="ECO:0007669"/>
    <property type="project" value="InterPro"/>
</dbReference>
<evidence type="ECO:0000313" key="2">
    <source>
        <dbReference type="Proteomes" id="UP000185696"/>
    </source>
</evidence>
<keyword evidence="2" id="KW-1185">Reference proteome</keyword>
<dbReference type="RefSeq" id="WP_075134824.1">
    <property type="nucleotide sequence ID" value="NZ_MSIF01000011.1"/>
</dbReference>
<evidence type="ECO:0008006" key="3">
    <source>
        <dbReference type="Google" id="ProtNLM"/>
    </source>
</evidence>
<dbReference type="Proteomes" id="UP000185696">
    <property type="component" value="Unassembled WGS sequence"/>
</dbReference>
<protein>
    <recommendedName>
        <fullName evidence="3">YbaB/EbfC DNA-binding family protein</fullName>
    </recommendedName>
</protein>
<dbReference type="AlphaFoldDB" id="A0A7Z1AX33"/>